<comment type="catalytic activity">
    <reaction evidence="10 12">
        <text>L-2,4-diaminobutanoate + 2-oxoglutarate = L-aspartate 4-semialdehyde + L-glutamate</text>
        <dbReference type="Rhea" id="RHEA:11160"/>
        <dbReference type="ChEBI" id="CHEBI:16810"/>
        <dbReference type="ChEBI" id="CHEBI:29985"/>
        <dbReference type="ChEBI" id="CHEBI:58761"/>
        <dbReference type="ChEBI" id="CHEBI:537519"/>
        <dbReference type="EC" id="2.6.1.76"/>
    </reaction>
</comment>
<dbReference type="GO" id="GO:0045303">
    <property type="term" value="F:diaminobutyrate-2-oxoglutarate transaminase activity"/>
    <property type="evidence" value="ECO:0007669"/>
    <property type="project" value="UniProtKB-EC"/>
</dbReference>
<name>A0ABY6R7U6_9ACTN</name>
<dbReference type="InterPro" id="IPR004637">
    <property type="entry name" value="Dat"/>
</dbReference>
<dbReference type="InterPro" id="IPR015421">
    <property type="entry name" value="PyrdxlP-dep_Trfase_major"/>
</dbReference>
<evidence type="ECO:0000256" key="11">
    <source>
        <dbReference type="RuleBase" id="RU003560"/>
    </source>
</evidence>
<proteinExistence type="inferred from homology"/>
<dbReference type="RefSeq" id="WP_267260269.1">
    <property type="nucleotide sequence ID" value="NZ_CP084204.1"/>
</dbReference>
<keyword evidence="14" id="KW-1185">Reference proteome</keyword>
<evidence type="ECO:0000313" key="13">
    <source>
        <dbReference type="EMBL" id="UZX26130.1"/>
    </source>
</evidence>
<evidence type="ECO:0000256" key="5">
    <source>
        <dbReference type="ARBA" id="ARBA00013155"/>
    </source>
</evidence>
<evidence type="ECO:0000256" key="1">
    <source>
        <dbReference type="ARBA" id="ARBA00001933"/>
    </source>
</evidence>
<dbReference type="InterPro" id="IPR015424">
    <property type="entry name" value="PyrdxlP-dep_Trfase"/>
</dbReference>
<dbReference type="InterPro" id="IPR049704">
    <property type="entry name" value="Aminotrans_3_PPA_site"/>
</dbReference>
<dbReference type="NCBIfam" id="NF006733">
    <property type="entry name" value="PRK09264.1"/>
    <property type="match status" value="1"/>
</dbReference>
<evidence type="ECO:0000256" key="6">
    <source>
        <dbReference type="ARBA" id="ARBA00014798"/>
    </source>
</evidence>
<comment type="pathway">
    <text evidence="3 12">Amine and polyamine biosynthesis; ectoine biosynthesis; L-ectoine from L-aspartate 4-semialdehyde: step 1/3.</text>
</comment>
<evidence type="ECO:0000256" key="8">
    <source>
        <dbReference type="ARBA" id="ARBA00022679"/>
    </source>
</evidence>
<dbReference type="GeneID" id="95605369"/>
<keyword evidence="9 11" id="KW-0663">Pyridoxal phosphate</keyword>
<dbReference type="Pfam" id="PF00202">
    <property type="entry name" value="Aminotran_3"/>
    <property type="match status" value="1"/>
</dbReference>
<comment type="similarity">
    <text evidence="4 11">Belongs to the class-III pyridoxal-phosphate-dependent aminotransferase family.</text>
</comment>
<evidence type="ECO:0000256" key="12">
    <source>
        <dbReference type="RuleBase" id="RU365034"/>
    </source>
</evidence>
<dbReference type="NCBIfam" id="TIGR02407">
    <property type="entry name" value="ectoine_ectB"/>
    <property type="match status" value="1"/>
</dbReference>
<dbReference type="PIRSF" id="PIRSF000521">
    <property type="entry name" value="Transaminase_4ab_Lys_Orn"/>
    <property type="match status" value="1"/>
</dbReference>
<sequence length="415" mass="44126">MSIAERLDSEVRSYSRRWPVVFGRARGSRLYGVDGRPYLDFFAGAGTLNYGHNHPVLKRALVDYLENDGVTHALDMWTVARENLLETLEEKILAPRGLEYKVVFPGPAGANAVEAALKLARKATGRKWVAHFSNAFHGMTLGALSVNGNPAIRRSAGTALADCVELPYDEDHLGVADIEGRLAASAGGLTGTAAVIVETVQGEGGINVARAEWMRELAAVCRRHGVLLIVDDIQMGCGRVGSFFSFEDAGIEPDMVCLSKSISGYGLPMALTLIRPELDVWEPAEHNGTFRGFSLAFVTAAESMRLYWSDDELEKSTRAKGEQAAGGLEQIVASYPGQGLAACGRGLALGLRTAGGATADRISAAAFERGLLLETCGPAGGVVKLLPPLTVSTGDIDRALEILDASVKSALVTQV</sequence>
<dbReference type="CDD" id="cd00610">
    <property type="entry name" value="OAT_like"/>
    <property type="match status" value="1"/>
</dbReference>
<protein>
    <recommendedName>
        <fullName evidence="6 12">Diaminobutyrate--2-oxoglutarate transaminase</fullName>
        <ecNumber evidence="5 12">2.6.1.76</ecNumber>
    </recommendedName>
    <alternativeName>
        <fullName evidence="12">DABA aminotransferase</fullName>
    </alternativeName>
</protein>
<dbReference type="Gene3D" id="3.40.640.10">
    <property type="entry name" value="Type I PLP-dependent aspartate aminotransferase-like (Major domain)"/>
    <property type="match status" value="1"/>
</dbReference>
<keyword evidence="7 12" id="KW-0032">Aminotransferase</keyword>
<evidence type="ECO:0000256" key="2">
    <source>
        <dbReference type="ARBA" id="ARBA00002189"/>
    </source>
</evidence>
<organism evidence="13 14">
    <name type="scientific">Streptomyces tanashiensis</name>
    <dbReference type="NCBI Taxonomy" id="67367"/>
    <lineage>
        <taxon>Bacteria</taxon>
        <taxon>Bacillati</taxon>
        <taxon>Actinomycetota</taxon>
        <taxon>Actinomycetes</taxon>
        <taxon>Kitasatosporales</taxon>
        <taxon>Streptomycetaceae</taxon>
        <taxon>Streptomyces</taxon>
    </lineage>
</organism>
<dbReference type="SUPFAM" id="SSF53383">
    <property type="entry name" value="PLP-dependent transferases"/>
    <property type="match status" value="1"/>
</dbReference>
<dbReference type="PROSITE" id="PS00600">
    <property type="entry name" value="AA_TRANSFER_CLASS_3"/>
    <property type="match status" value="1"/>
</dbReference>
<evidence type="ECO:0000256" key="4">
    <source>
        <dbReference type="ARBA" id="ARBA00008954"/>
    </source>
</evidence>
<dbReference type="InterPro" id="IPR005814">
    <property type="entry name" value="Aminotrans_3"/>
</dbReference>
<dbReference type="Proteomes" id="UP001164506">
    <property type="component" value="Chromosome"/>
</dbReference>
<reference evidence="13" key="1">
    <citation type="submission" date="2021-09" db="EMBL/GenBank/DDBJ databases">
        <title>Complete genome sequence and metabolic characterization of Streptomyces tanashiensis DSM 731 the producer of antibacterial Kalafungin and diverse secondary metabolites.</title>
        <authorList>
            <person name="Abbasi M.N."/>
            <person name="Anwar M.N."/>
            <person name="Alam K."/>
            <person name="Shoaib M."/>
            <person name="Lin Z."/>
            <person name="Hayat M."/>
            <person name="Ali M.I."/>
            <person name="Malik H.M.T."/>
            <person name="Ahmed I."/>
            <person name="Li A."/>
            <person name="Hailong Wang H."/>
            <person name="Zhang Y."/>
        </authorList>
    </citation>
    <scope>NUCLEOTIDE SEQUENCE</scope>
    <source>
        <strain evidence="13">Kala</strain>
    </source>
</reference>
<evidence type="ECO:0000256" key="7">
    <source>
        <dbReference type="ARBA" id="ARBA00022576"/>
    </source>
</evidence>
<dbReference type="EC" id="2.6.1.76" evidence="5 12"/>
<keyword evidence="8 12" id="KW-0808">Transferase</keyword>
<accession>A0ABY6R7U6</accession>
<comment type="cofactor">
    <cofactor evidence="1 12">
        <name>pyridoxal 5'-phosphate</name>
        <dbReference type="ChEBI" id="CHEBI:597326"/>
    </cofactor>
</comment>
<dbReference type="InterPro" id="IPR015422">
    <property type="entry name" value="PyrdxlP-dep_Trfase_small"/>
</dbReference>
<dbReference type="PANTHER" id="PTHR43552">
    <property type="entry name" value="DIAMINOBUTYRATE--2-OXOGLUTARATE AMINOTRANSFERASE"/>
    <property type="match status" value="1"/>
</dbReference>
<dbReference type="NCBIfam" id="TIGR00709">
    <property type="entry name" value="dat"/>
    <property type="match status" value="1"/>
</dbReference>
<dbReference type="PANTHER" id="PTHR43552:SF2">
    <property type="entry name" value="DIAMINOBUTYRATE--2-OXOGLUTARATE TRANSAMINASE"/>
    <property type="match status" value="1"/>
</dbReference>
<gene>
    <name evidence="13" type="primary">ectB</name>
    <name evidence="13" type="ORF">LDH80_38065</name>
</gene>
<evidence type="ECO:0000313" key="14">
    <source>
        <dbReference type="Proteomes" id="UP001164506"/>
    </source>
</evidence>
<dbReference type="Gene3D" id="3.90.1150.10">
    <property type="entry name" value="Aspartate Aminotransferase, domain 1"/>
    <property type="match status" value="1"/>
</dbReference>
<dbReference type="InterPro" id="IPR012773">
    <property type="entry name" value="Ectoine_EctB"/>
</dbReference>
<evidence type="ECO:0000256" key="10">
    <source>
        <dbReference type="ARBA" id="ARBA00049111"/>
    </source>
</evidence>
<dbReference type="EMBL" id="CP084204">
    <property type="protein sequence ID" value="UZX26130.1"/>
    <property type="molecule type" value="Genomic_DNA"/>
</dbReference>
<evidence type="ECO:0000256" key="9">
    <source>
        <dbReference type="ARBA" id="ARBA00022898"/>
    </source>
</evidence>
<comment type="function">
    <text evidence="2 12">Catalyzes reversively the conversion of L-aspartate beta-semialdehyde (ASA) to L-2,4-diaminobutyrate (DABA) by transamination with L-glutamate.</text>
</comment>
<evidence type="ECO:0000256" key="3">
    <source>
        <dbReference type="ARBA" id="ARBA00004946"/>
    </source>
</evidence>